<keyword evidence="2" id="KW-0789">Thiol protease inhibitor</keyword>
<dbReference type="PANTHER" id="PTHR47364">
    <property type="entry name" value="CYSTEINE PROTEINASE INHIBITOR 5"/>
    <property type="match status" value="1"/>
</dbReference>
<protein>
    <recommendedName>
        <fullName evidence="4">Cystatin domain-containing protein</fullName>
    </recommendedName>
</protein>
<dbReference type="SUPFAM" id="SSF54403">
    <property type="entry name" value="Cystatin/monellin"/>
    <property type="match status" value="1"/>
</dbReference>
<evidence type="ECO:0000259" key="4">
    <source>
        <dbReference type="SMART" id="SM00043"/>
    </source>
</evidence>
<keyword evidence="6" id="KW-1185">Reference proteome</keyword>
<name>A0A9D4VX58_PEA</name>
<feature type="domain" description="Cystatin" evidence="4">
    <location>
        <begin position="22"/>
        <end position="111"/>
    </location>
</feature>
<dbReference type="InterPro" id="IPR000010">
    <property type="entry name" value="Cystatin_dom"/>
</dbReference>
<dbReference type="PROSITE" id="PS00287">
    <property type="entry name" value="CYSTATIN"/>
    <property type="match status" value="1"/>
</dbReference>
<dbReference type="Gene3D" id="3.10.450.10">
    <property type="match status" value="1"/>
</dbReference>
<dbReference type="InterPro" id="IPR018073">
    <property type="entry name" value="Prot_inh_cystat_CS"/>
</dbReference>
<dbReference type="PANTHER" id="PTHR47364:SF2">
    <property type="entry name" value="CYSTEINE PROTEINASE INHIBITOR 5"/>
    <property type="match status" value="1"/>
</dbReference>
<dbReference type="InterPro" id="IPR046350">
    <property type="entry name" value="Cystatin_sf"/>
</dbReference>
<dbReference type="EMBL" id="JAMSHJ010000007">
    <property type="protein sequence ID" value="KAI5391965.1"/>
    <property type="molecule type" value="Genomic_DNA"/>
</dbReference>
<evidence type="ECO:0000313" key="6">
    <source>
        <dbReference type="Proteomes" id="UP001058974"/>
    </source>
</evidence>
<evidence type="ECO:0000256" key="2">
    <source>
        <dbReference type="ARBA" id="ARBA00022704"/>
    </source>
</evidence>
<dbReference type="CDD" id="cd00042">
    <property type="entry name" value="CY"/>
    <property type="match status" value="1"/>
</dbReference>
<dbReference type="GO" id="GO:0004869">
    <property type="term" value="F:cysteine-type endopeptidase inhibitor activity"/>
    <property type="evidence" value="ECO:0007669"/>
    <property type="project" value="UniProtKB-KW"/>
</dbReference>
<sequence>MRFQSLSLVFLILFASATLNQAIPGGWTPIKNITDPYVIEIARFAVVEYNKQKGATLEFEKLIKGESQVVAGTNYHLTLSAKDGSSSNNYEAAVSDQPLKHLRNLTSFKRV</sequence>
<organism evidence="5 6">
    <name type="scientific">Pisum sativum</name>
    <name type="common">Garden pea</name>
    <name type="synonym">Lathyrus oleraceus</name>
    <dbReference type="NCBI Taxonomy" id="3888"/>
    <lineage>
        <taxon>Eukaryota</taxon>
        <taxon>Viridiplantae</taxon>
        <taxon>Streptophyta</taxon>
        <taxon>Embryophyta</taxon>
        <taxon>Tracheophyta</taxon>
        <taxon>Spermatophyta</taxon>
        <taxon>Magnoliopsida</taxon>
        <taxon>eudicotyledons</taxon>
        <taxon>Gunneridae</taxon>
        <taxon>Pentapetalae</taxon>
        <taxon>rosids</taxon>
        <taxon>fabids</taxon>
        <taxon>Fabales</taxon>
        <taxon>Fabaceae</taxon>
        <taxon>Papilionoideae</taxon>
        <taxon>50 kb inversion clade</taxon>
        <taxon>NPAAA clade</taxon>
        <taxon>Hologalegina</taxon>
        <taxon>IRL clade</taxon>
        <taxon>Fabeae</taxon>
        <taxon>Lathyrus</taxon>
    </lineage>
</organism>
<gene>
    <name evidence="5" type="ORF">KIW84_076673</name>
</gene>
<reference evidence="5 6" key="1">
    <citation type="journal article" date="2022" name="Nat. Genet.">
        <title>Improved pea reference genome and pan-genome highlight genomic features and evolutionary characteristics.</title>
        <authorList>
            <person name="Yang T."/>
            <person name="Liu R."/>
            <person name="Luo Y."/>
            <person name="Hu S."/>
            <person name="Wang D."/>
            <person name="Wang C."/>
            <person name="Pandey M.K."/>
            <person name="Ge S."/>
            <person name="Xu Q."/>
            <person name="Li N."/>
            <person name="Li G."/>
            <person name="Huang Y."/>
            <person name="Saxena R.K."/>
            <person name="Ji Y."/>
            <person name="Li M."/>
            <person name="Yan X."/>
            <person name="He Y."/>
            <person name="Liu Y."/>
            <person name="Wang X."/>
            <person name="Xiang C."/>
            <person name="Varshney R.K."/>
            <person name="Ding H."/>
            <person name="Gao S."/>
            <person name="Zong X."/>
        </authorList>
    </citation>
    <scope>NUCLEOTIDE SEQUENCE [LARGE SCALE GENOMIC DNA]</scope>
    <source>
        <strain evidence="5 6">cv. Zhongwan 6</strain>
    </source>
</reference>
<evidence type="ECO:0000256" key="3">
    <source>
        <dbReference type="SAM" id="SignalP"/>
    </source>
</evidence>
<dbReference type="EMBL" id="JAMSHJ010000007">
    <property type="protein sequence ID" value="KAI5391963.1"/>
    <property type="molecule type" value="Genomic_DNA"/>
</dbReference>
<accession>A0A9D4VX58</accession>
<evidence type="ECO:0000313" key="5">
    <source>
        <dbReference type="EMBL" id="KAI5391963.1"/>
    </source>
</evidence>
<proteinExistence type="predicted"/>
<keyword evidence="3" id="KW-0732">Signal</keyword>
<dbReference type="Gramene" id="Psat07G0667300-T1">
    <property type="protein sequence ID" value="KAI5391963.1"/>
    <property type="gene ID" value="KIW84_076673"/>
</dbReference>
<dbReference type="SMART" id="SM00043">
    <property type="entry name" value="CY"/>
    <property type="match status" value="1"/>
</dbReference>
<comment type="caution">
    <text evidence="5">The sequence shown here is derived from an EMBL/GenBank/DDBJ whole genome shotgun (WGS) entry which is preliminary data.</text>
</comment>
<feature type="chain" id="PRO_5040097898" description="Cystatin domain-containing protein" evidence="3">
    <location>
        <begin position="23"/>
        <end position="111"/>
    </location>
</feature>
<dbReference type="Pfam" id="PF16845">
    <property type="entry name" value="SQAPI"/>
    <property type="match status" value="1"/>
</dbReference>
<keyword evidence="1" id="KW-0646">Protease inhibitor</keyword>
<evidence type="ECO:0000256" key="1">
    <source>
        <dbReference type="ARBA" id="ARBA00022690"/>
    </source>
</evidence>
<dbReference type="Proteomes" id="UP001058974">
    <property type="component" value="Chromosome 7"/>
</dbReference>
<feature type="signal peptide" evidence="3">
    <location>
        <begin position="1"/>
        <end position="22"/>
    </location>
</feature>
<dbReference type="AlphaFoldDB" id="A0A9D4VX58"/>
<dbReference type="Gramene" id="Psat07G0667300-T3">
    <property type="protein sequence ID" value="KAI5391965.1"/>
    <property type="gene ID" value="KIW84_076673"/>
</dbReference>